<dbReference type="EMBL" id="FNPI01000003">
    <property type="protein sequence ID" value="SDY71052.1"/>
    <property type="molecule type" value="Genomic_DNA"/>
</dbReference>
<keyword evidence="2" id="KW-0812">Transmembrane</keyword>
<gene>
    <name evidence="3" type="ORF">SAMN05421736_103100</name>
</gene>
<protein>
    <submittedName>
        <fullName evidence="3">Uncharacterized protein</fullName>
    </submittedName>
</protein>
<proteinExistence type="predicted"/>
<dbReference type="Pfam" id="PF19610">
    <property type="entry name" value="DUF6115"/>
    <property type="match status" value="1"/>
</dbReference>
<dbReference type="STRING" id="1503961.SAMN05421736_103100"/>
<keyword evidence="2" id="KW-0472">Membrane</keyword>
<evidence type="ECO:0000313" key="3">
    <source>
        <dbReference type="EMBL" id="SDY71052.1"/>
    </source>
</evidence>
<accession>A0A1H3M2W1</accession>
<dbReference type="OrthoDB" id="1708317at2"/>
<reference evidence="4" key="1">
    <citation type="submission" date="2016-10" db="EMBL/GenBank/DDBJ databases">
        <authorList>
            <person name="Varghese N."/>
            <person name="Submissions S."/>
        </authorList>
    </citation>
    <scope>NUCLEOTIDE SEQUENCE [LARGE SCALE GENOMIC DNA]</scope>
    <source>
        <strain evidence="4">SP</strain>
    </source>
</reference>
<organism evidence="3 4">
    <name type="scientific">Evansella caseinilytica</name>
    <dbReference type="NCBI Taxonomy" id="1503961"/>
    <lineage>
        <taxon>Bacteria</taxon>
        <taxon>Bacillati</taxon>
        <taxon>Bacillota</taxon>
        <taxon>Bacilli</taxon>
        <taxon>Bacillales</taxon>
        <taxon>Bacillaceae</taxon>
        <taxon>Evansella</taxon>
    </lineage>
</organism>
<feature type="transmembrane region" description="Helical" evidence="2">
    <location>
        <begin position="6"/>
        <end position="23"/>
    </location>
</feature>
<dbReference type="AlphaFoldDB" id="A0A1H3M2W1"/>
<keyword evidence="4" id="KW-1185">Reference proteome</keyword>
<dbReference type="InterPro" id="IPR046118">
    <property type="entry name" value="DUF6115"/>
</dbReference>
<dbReference type="Proteomes" id="UP000198935">
    <property type="component" value="Unassembled WGS sequence"/>
</dbReference>
<feature type="region of interest" description="Disordered" evidence="1">
    <location>
        <begin position="110"/>
        <end position="155"/>
    </location>
</feature>
<name>A0A1H3M2W1_9BACI</name>
<keyword evidence="2" id="KW-1133">Transmembrane helix</keyword>
<evidence type="ECO:0000256" key="1">
    <source>
        <dbReference type="SAM" id="MobiDB-lite"/>
    </source>
</evidence>
<evidence type="ECO:0000313" key="4">
    <source>
        <dbReference type="Proteomes" id="UP000198935"/>
    </source>
</evidence>
<sequence>MIYILLISFILHLISFYFIILLFQRQGARQPVDNEKTLKDMEDLLVSYTAEMKENNERLVRMISKQAKEYPVIKKPDMLIMENSGNSSDDPVIQENILAKNTEKEPLVVPTKAAESADDPQEPVTEEEKYAAYSPPVPEAEAEMEASSTSGVLDLHRQGYSTKEIAKKLKMGAGEVELLLKFYK</sequence>
<feature type="compositionally biased region" description="Acidic residues" evidence="1">
    <location>
        <begin position="116"/>
        <end position="125"/>
    </location>
</feature>
<evidence type="ECO:0000256" key="2">
    <source>
        <dbReference type="SAM" id="Phobius"/>
    </source>
</evidence>